<sequence length="81" mass="9320">MCALRLQTSEVREELGRNRQTFYVAQCIEFDVPTWMQETYACDAARRGCVAAYALTGSLDAIQSYSFKTKILDQTLQKTWK</sequence>
<reference evidence="2" key="1">
    <citation type="journal article" date="2015" name="Nat. Genet.">
        <title>The genome and transcriptome of the zoonotic hookworm Ancylostoma ceylanicum identify infection-specific gene families.</title>
        <authorList>
            <person name="Schwarz E.M."/>
            <person name="Hu Y."/>
            <person name="Antoshechkin I."/>
            <person name="Miller M.M."/>
            <person name="Sternberg P.W."/>
            <person name="Aroian R.V."/>
        </authorList>
    </citation>
    <scope>NUCLEOTIDE SEQUENCE</scope>
    <source>
        <strain evidence="2">HY135</strain>
    </source>
</reference>
<name>A0A016TZZ4_9BILA</name>
<dbReference type="AlphaFoldDB" id="A0A016TZZ4"/>
<keyword evidence="2" id="KW-1185">Reference proteome</keyword>
<proteinExistence type="predicted"/>
<evidence type="ECO:0000313" key="1">
    <source>
        <dbReference type="EMBL" id="EYC08609.1"/>
    </source>
</evidence>
<comment type="caution">
    <text evidence="1">The sequence shown here is derived from an EMBL/GenBank/DDBJ whole genome shotgun (WGS) entry which is preliminary data.</text>
</comment>
<dbReference type="Proteomes" id="UP000024635">
    <property type="component" value="Unassembled WGS sequence"/>
</dbReference>
<evidence type="ECO:0000313" key="2">
    <source>
        <dbReference type="Proteomes" id="UP000024635"/>
    </source>
</evidence>
<organism evidence="1 2">
    <name type="scientific">Ancylostoma ceylanicum</name>
    <dbReference type="NCBI Taxonomy" id="53326"/>
    <lineage>
        <taxon>Eukaryota</taxon>
        <taxon>Metazoa</taxon>
        <taxon>Ecdysozoa</taxon>
        <taxon>Nematoda</taxon>
        <taxon>Chromadorea</taxon>
        <taxon>Rhabditida</taxon>
        <taxon>Rhabditina</taxon>
        <taxon>Rhabditomorpha</taxon>
        <taxon>Strongyloidea</taxon>
        <taxon>Ancylostomatidae</taxon>
        <taxon>Ancylostomatinae</taxon>
        <taxon>Ancylostoma</taxon>
    </lineage>
</organism>
<gene>
    <name evidence="1" type="primary">Acey_s0065.g3643</name>
    <name evidence="1" type="ORF">Y032_0065g3643</name>
</gene>
<accession>A0A016TZZ4</accession>
<protein>
    <submittedName>
        <fullName evidence="1">Uncharacterized protein</fullName>
    </submittedName>
</protein>
<dbReference type="EMBL" id="JARK01001401">
    <property type="protein sequence ID" value="EYC08609.1"/>
    <property type="molecule type" value="Genomic_DNA"/>
</dbReference>